<dbReference type="SUPFAM" id="SSF82771">
    <property type="entry name" value="GIY-YIG endonuclease"/>
    <property type="match status" value="1"/>
</dbReference>
<evidence type="ECO:0000259" key="1">
    <source>
        <dbReference type="PROSITE" id="PS50164"/>
    </source>
</evidence>
<dbReference type="OrthoDB" id="5882080at2"/>
<dbReference type="Pfam" id="PF01541">
    <property type="entry name" value="GIY-YIG"/>
    <property type="match status" value="1"/>
</dbReference>
<feature type="domain" description="GIY-YIG" evidence="1">
    <location>
        <begin position="162"/>
        <end position="243"/>
    </location>
</feature>
<proteinExistence type="predicted"/>
<protein>
    <submittedName>
        <fullName evidence="2">Putative nuclease, GIY-YIG catalytic domain</fullName>
    </submittedName>
</protein>
<accession>A0A090IKX7</accession>
<sequence length="279" mass="31685">MIRSINSDEKICVVRYKDKFHLAVGGQFEIMLHQHKFEHISDAVAQALKVIARSEINTEYWSESKGGIDNIFLLRKEKKKQKAHLWNGVDTFCRMWSTGGLNAKKDDFILSSSTYGKEICSLCQNRAPDGYHYPTDISSVDDGEDVMLSKFASTDINYMRKSEIYTYVLALEGGYYYVGQAIEPEKRIKSHFNGKGSSWTKLHTPVEVISIEATDTENWKIAETIENSIVLENMVAHGWKFVRGGFWSLVDDVATEKTLVNQSRYLSSLGFDAEKVLAP</sequence>
<organism evidence="2 3">
    <name type="scientific">Aliivibrio wodanis</name>
    <dbReference type="NCBI Taxonomy" id="80852"/>
    <lineage>
        <taxon>Bacteria</taxon>
        <taxon>Pseudomonadati</taxon>
        <taxon>Pseudomonadota</taxon>
        <taxon>Gammaproteobacteria</taxon>
        <taxon>Vibrionales</taxon>
        <taxon>Vibrionaceae</taxon>
        <taxon>Aliivibrio</taxon>
    </lineage>
</organism>
<dbReference type="HOGENOM" id="CLU_996181_0_0_6"/>
<dbReference type="KEGG" id="awd:AWOD_I_1294"/>
<gene>
    <name evidence="2" type="ORF">AWOD_I_1294</name>
</gene>
<dbReference type="Proteomes" id="UP000032427">
    <property type="component" value="Chromosome 1"/>
</dbReference>
<evidence type="ECO:0000313" key="3">
    <source>
        <dbReference type="Proteomes" id="UP000032427"/>
    </source>
</evidence>
<dbReference type="InterPro" id="IPR000305">
    <property type="entry name" value="GIY-YIG_endonuc"/>
</dbReference>
<dbReference type="PATRIC" id="fig|80852.17.peg.1328"/>
<keyword evidence="3" id="KW-1185">Reference proteome</keyword>
<dbReference type="EMBL" id="LN554846">
    <property type="protein sequence ID" value="CED71376.1"/>
    <property type="molecule type" value="Genomic_DNA"/>
</dbReference>
<evidence type="ECO:0000313" key="2">
    <source>
        <dbReference type="EMBL" id="CED71376.1"/>
    </source>
</evidence>
<dbReference type="InterPro" id="IPR035901">
    <property type="entry name" value="GIY-YIG_endonuc_sf"/>
</dbReference>
<dbReference type="PROSITE" id="PS50164">
    <property type="entry name" value="GIY_YIG"/>
    <property type="match status" value="1"/>
</dbReference>
<dbReference type="CDD" id="cd00719">
    <property type="entry name" value="GIY-YIG_SF"/>
    <property type="match status" value="1"/>
</dbReference>
<dbReference type="Gene3D" id="3.40.1440.10">
    <property type="entry name" value="GIY-YIG endonuclease"/>
    <property type="match status" value="1"/>
</dbReference>
<reference evidence="3" key="1">
    <citation type="submission" date="2014-09" db="EMBL/GenBank/DDBJ databases">
        <authorList>
            <person name="Hjerde E."/>
        </authorList>
    </citation>
    <scope>NUCLEOTIDE SEQUENCE [LARGE SCALE GENOMIC DNA]</scope>
    <source>
        <strain evidence="3">06/09/139</strain>
    </source>
</reference>
<name>A0A090IKX7_9GAMM</name>
<dbReference type="GeneID" id="28540854"/>
<dbReference type="AlphaFoldDB" id="A0A090IKX7"/>